<protein>
    <recommendedName>
        <fullName evidence="11">Alpha-1,6-mannosyltransferase</fullName>
    </recommendedName>
</protein>
<dbReference type="NCBIfam" id="NF038066">
    <property type="entry name" value="MptB"/>
    <property type="match status" value="1"/>
</dbReference>
<evidence type="ECO:0000256" key="7">
    <source>
        <dbReference type="ARBA" id="ARBA00043987"/>
    </source>
</evidence>
<dbReference type="Proteomes" id="UP000680865">
    <property type="component" value="Unassembled WGS sequence"/>
</dbReference>
<feature type="transmembrane region" description="Helical" evidence="8">
    <location>
        <begin position="426"/>
        <end position="445"/>
    </location>
</feature>
<keyword evidence="5 8" id="KW-1133">Transmembrane helix</keyword>
<keyword evidence="3" id="KW-0808">Transferase</keyword>
<keyword evidence="10" id="KW-1185">Reference proteome</keyword>
<evidence type="ECO:0000313" key="9">
    <source>
        <dbReference type="EMBL" id="GIM76249.1"/>
    </source>
</evidence>
<evidence type="ECO:0000256" key="1">
    <source>
        <dbReference type="ARBA" id="ARBA00004141"/>
    </source>
</evidence>
<evidence type="ECO:0000256" key="6">
    <source>
        <dbReference type="ARBA" id="ARBA00023136"/>
    </source>
</evidence>
<feature type="transmembrane region" description="Helical" evidence="8">
    <location>
        <begin position="234"/>
        <end position="260"/>
    </location>
</feature>
<evidence type="ECO:0000313" key="10">
    <source>
        <dbReference type="Proteomes" id="UP000680865"/>
    </source>
</evidence>
<keyword evidence="2" id="KW-0328">Glycosyltransferase</keyword>
<feature type="transmembrane region" description="Helical" evidence="8">
    <location>
        <begin position="367"/>
        <end position="389"/>
    </location>
</feature>
<accession>A0A919SRJ7</accession>
<evidence type="ECO:0000256" key="2">
    <source>
        <dbReference type="ARBA" id="ARBA00022676"/>
    </source>
</evidence>
<evidence type="ECO:0000256" key="4">
    <source>
        <dbReference type="ARBA" id="ARBA00022692"/>
    </source>
</evidence>
<keyword evidence="4 8" id="KW-0812">Transmembrane</keyword>
<reference evidence="9" key="1">
    <citation type="submission" date="2021-03" db="EMBL/GenBank/DDBJ databases">
        <title>Whole genome shotgun sequence of Actinoplanes consettensis NBRC 14913.</title>
        <authorList>
            <person name="Komaki H."/>
            <person name="Tamura T."/>
        </authorList>
    </citation>
    <scope>NUCLEOTIDE SEQUENCE</scope>
    <source>
        <strain evidence="9">NBRC 14913</strain>
    </source>
</reference>
<feature type="transmembrane region" description="Helical" evidence="8">
    <location>
        <begin position="25"/>
        <end position="41"/>
    </location>
</feature>
<name>A0A919SRJ7_9ACTN</name>
<feature type="transmembrane region" description="Helical" evidence="8">
    <location>
        <begin position="272"/>
        <end position="293"/>
    </location>
</feature>
<feature type="transmembrane region" description="Helical" evidence="8">
    <location>
        <begin position="401"/>
        <end position="420"/>
    </location>
</feature>
<dbReference type="GO" id="GO:0016020">
    <property type="term" value="C:membrane"/>
    <property type="evidence" value="ECO:0007669"/>
    <property type="project" value="UniProtKB-SubCell"/>
</dbReference>
<sequence>MTGFAAAALLAIVTSGFIPPSYGVALSLIAVGMLVLVWLALHRRVHIMRVPDMYRLAVIWALPLTVARPLFSGDLWSYLAQGLTAARGLDPYTLGPAQALGPDSAVTQHVSHYWVDTPAPYGPVWLTVSRAVAEIAGDNLLWSVLFYRLIALAGVFLIGWALPRLARRGGVSPVSALWLGLLNPLVLWHLVAGAHNDALMIGTMLVGMELALSALDRDGRGGTSLVPRGGWSRFAAGMTLLTIAACIKVVAVVAICCVAAELARRHGRPVRTALFVLLGAAAGMTVFSSIGGFGWISAMHSSTTVYSWMSPTTGTGLLIGLASGGEDTATVVTVLNIAGLAVFLLLALRLLLSVYRGRISALRSLGLIFAAMLLCAPVVQPWYLLWALLPLAATTRRHRARVVMIVISAVVALVTPPLAAAAPHLVVGYLIAITVLAATVAIPAVRRRCLLPVTRRPAEIPATVGSTVVAAR</sequence>
<comment type="caution">
    <text evidence="9">The sequence shown here is derived from an EMBL/GenBank/DDBJ whole genome shotgun (WGS) entry which is preliminary data.</text>
</comment>
<feature type="transmembrane region" description="Helical" evidence="8">
    <location>
        <begin position="334"/>
        <end position="355"/>
    </location>
</feature>
<dbReference type="Pfam" id="PF26314">
    <property type="entry name" value="MptA_B_family"/>
    <property type="match status" value="1"/>
</dbReference>
<dbReference type="AlphaFoldDB" id="A0A919SRJ7"/>
<evidence type="ECO:0008006" key="11">
    <source>
        <dbReference type="Google" id="ProtNLM"/>
    </source>
</evidence>
<dbReference type="GO" id="GO:0016757">
    <property type="term" value="F:glycosyltransferase activity"/>
    <property type="evidence" value="ECO:0007669"/>
    <property type="project" value="UniProtKB-KW"/>
</dbReference>
<feature type="transmembrane region" description="Helical" evidence="8">
    <location>
        <begin position="174"/>
        <end position="191"/>
    </location>
</feature>
<comment type="similarity">
    <text evidence="7">Belongs to the MptA/B family.</text>
</comment>
<evidence type="ECO:0000256" key="3">
    <source>
        <dbReference type="ARBA" id="ARBA00022679"/>
    </source>
</evidence>
<organism evidence="9 10">
    <name type="scientific">Winogradskya consettensis</name>
    <dbReference type="NCBI Taxonomy" id="113560"/>
    <lineage>
        <taxon>Bacteria</taxon>
        <taxon>Bacillati</taxon>
        <taxon>Actinomycetota</taxon>
        <taxon>Actinomycetes</taxon>
        <taxon>Micromonosporales</taxon>
        <taxon>Micromonosporaceae</taxon>
        <taxon>Winogradskya</taxon>
    </lineage>
</organism>
<feature type="transmembrane region" description="Helical" evidence="8">
    <location>
        <begin position="140"/>
        <end position="162"/>
    </location>
</feature>
<comment type="subcellular location">
    <subcellularLocation>
        <location evidence="1">Membrane</location>
        <topology evidence="1">Multi-pass membrane protein</topology>
    </subcellularLocation>
</comment>
<proteinExistence type="inferred from homology"/>
<dbReference type="InterPro" id="IPR049829">
    <property type="entry name" value="MptA/B-like"/>
</dbReference>
<feature type="transmembrane region" description="Helical" evidence="8">
    <location>
        <begin position="53"/>
        <end position="71"/>
    </location>
</feature>
<dbReference type="EMBL" id="BOQP01000027">
    <property type="protein sequence ID" value="GIM76249.1"/>
    <property type="molecule type" value="Genomic_DNA"/>
</dbReference>
<evidence type="ECO:0000256" key="8">
    <source>
        <dbReference type="SAM" id="Phobius"/>
    </source>
</evidence>
<evidence type="ECO:0000256" key="5">
    <source>
        <dbReference type="ARBA" id="ARBA00022989"/>
    </source>
</evidence>
<feature type="transmembrane region" description="Helical" evidence="8">
    <location>
        <begin position="305"/>
        <end position="322"/>
    </location>
</feature>
<keyword evidence="6 8" id="KW-0472">Membrane</keyword>
<gene>
    <name evidence="9" type="ORF">Aco04nite_49430</name>
</gene>